<feature type="domain" description="Amine oxidase" evidence="5">
    <location>
        <begin position="66"/>
        <end position="470"/>
    </location>
</feature>
<evidence type="ECO:0000256" key="4">
    <source>
        <dbReference type="PIRSR" id="PIRSR601613-1"/>
    </source>
</evidence>
<dbReference type="Gene3D" id="3.90.660.10">
    <property type="match status" value="1"/>
</dbReference>
<organism evidence="6 7">
    <name type="scientific">Saccharothrix espanaensis (strain ATCC 51144 / DSM 44229 / JCM 9112 / NBRC 15066 / NRRL 15764)</name>
    <dbReference type="NCBI Taxonomy" id="1179773"/>
    <lineage>
        <taxon>Bacteria</taxon>
        <taxon>Bacillati</taxon>
        <taxon>Actinomycetota</taxon>
        <taxon>Actinomycetes</taxon>
        <taxon>Pseudonocardiales</taxon>
        <taxon>Pseudonocardiaceae</taxon>
        <taxon>Saccharothrix</taxon>
    </lineage>
</organism>
<dbReference type="eggNOG" id="COG1231">
    <property type="taxonomic scope" value="Bacteria"/>
</dbReference>
<comment type="similarity">
    <text evidence="2">Belongs to the flavin monoamine oxidase family.</text>
</comment>
<dbReference type="PROSITE" id="PS51318">
    <property type="entry name" value="TAT"/>
    <property type="match status" value="1"/>
</dbReference>
<name>K0K617_SACES</name>
<evidence type="ECO:0000256" key="3">
    <source>
        <dbReference type="ARBA" id="ARBA00023002"/>
    </source>
</evidence>
<dbReference type="EMBL" id="HE804045">
    <property type="protein sequence ID" value="CCH31998.1"/>
    <property type="molecule type" value="Genomic_DNA"/>
</dbReference>
<gene>
    <name evidence="6" type="ordered locus">BN6_47190</name>
</gene>
<reference evidence="6 7" key="1">
    <citation type="journal article" date="2012" name="BMC Genomics">
        <title>Complete genome sequence of Saccharothrix espanaensis DSM 44229T and comparison to the other completely sequenced Pseudonocardiaceae.</title>
        <authorList>
            <person name="Strobel T."/>
            <person name="Al-Dilaimi A."/>
            <person name="Blom J."/>
            <person name="Gessner A."/>
            <person name="Kalinowski J."/>
            <person name="Luzhetska M."/>
            <person name="Puhler A."/>
            <person name="Szczepanowski R."/>
            <person name="Bechthold A."/>
            <person name="Ruckert C."/>
        </authorList>
    </citation>
    <scope>NUCLEOTIDE SEQUENCE [LARGE SCALE GENOMIC DNA]</scope>
    <source>
        <strain evidence="7">ATCC 51144 / DSM 44229 / JCM 9112 / NBRC 15066 / NRRL 15764</strain>
    </source>
</reference>
<dbReference type="Gene3D" id="3.50.50.60">
    <property type="entry name" value="FAD/NAD(P)-binding domain"/>
    <property type="match status" value="1"/>
</dbReference>
<feature type="binding site" evidence="4">
    <location>
        <position position="278"/>
    </location>
    <ligand>
        <name>FAD</name>
        <dbReference type="ChEBI" id="CHEBI:57692"/>
    </ligand>
</feature>
<dbReference type="AlphaFoldDB" id="K0K617"/>
<feature type="binding site" evidence="4">
    <location>
        <position position="377"/>
    </location>
    <ligand>
        <name>substrate</name>
    </ligand>
</feature>
<dbReference type="PRINTS" id="PR00757">
    <property type="entry name" value="AMINEOXDASEF"/>
</dbReference>
<evidence type="ECO:0000256" key="2">
    <source>
        <dbReference type="ARBA" id="ARBA00005995"/>
    </source>
</evidence>
<dbReference type="Pfam" id="PF01593">
    <property type="entry name" value="Amino_oxidase"/>
    <property type="match status" value="1"/>
</dbReference>
<dbReference type="InterPro" id="IPR006311">
    <property type="entry name" value="TAT_signal"/>
</dbReference>
<comment type="cofactor">
    <cofactor evidence="1">
        <name>FAD</name>
        <dbReference type="ChEBI" id="CHEBI:57692"/>
    </cofactor>
</comment>
<evidence type="ECO:0000259" key="5">
    <source>
        <dbReference type="Pfam" id="PF01593"/>
    </source>
</evidence>
<keyword evidence="3 6" id="KW-0560">Oxidoreductase</keyword>
<dbReference type="SUPFAM" id="SSF51905">
    <property type="entry name" value="FAD/NAD(P)-binding domain"/>
    <property type="match status" value="1"/>
</dbReference>
<protein>
    <submittedName>
        <fullName evidence="6">Amine oxidase</fullName>
        <ecNumber evidence="6">1.4.3.2</ecNumber>
    </submittedName>
</protein>
<dbReference type="STRING" id="1179773.BN6_47190"/>
<evidence type="ECO:0000313" key="7">
    <source>
        <dbReference type="Proteomes" id="UP000006281"/>
    </source>
</evidence>
<evidence type="ECO:0000313" key="6">
    <source>
        <dbReference type="EMBL" id="CCH31998.1"/>
    </source>
</evidence>
<proteinExistence type="inferred from homology"/>
<dbReference type="GO" id="GO:0001716">
    <property type="term" value="F:L-amino-acid oxidase activity"/>
    <property type="evidence" value="ECO:0007669"/>
    <property type="project" value="UniProtKB-EC"/>
</dbReference>
<dbReference type="KEGG" id="sesp:BN6_47190"/>
<keyword evidence="7" id="KW-1185">Reference proteome</keyword>
<dbReference type="PANTHER" id="PTHR43563:SF1">
    <property type="entry name" value="AMINE OXIDASE [FLAVIN-CONTAINING] B"/>
    <property type="match status" value="1"/>
</dbReference>
<dbReference type="InterPro" id="IPR036188">
    <property type="entry name" value="FAD/NAD-bd_sf"/>
</dbReference>
<evidence type="ECO:0000256" key="1">
    <source>
        <dbReference type="ARBA" id="ARBA00001974"/>
    </source>
</evidence>
<dbReference type="HOGENOM" id="CLU_004498_9_1_11"/>
<dbReference type="EC" id="1.4.3.2" evidence="6"/>
<dbReference type="Gene3D" id="1.10.405.10">
    <property type="entry name" value="Guanine Nucleotide Dissociation Inhibitor, domain 1"/>
    <property type="match status" value="1"/>
</dbReference>
<dbReference type="PATRIC" id="fig|1179773.3.peg.4729"/>
<accession>K0K617</accession>
<dbReference type="Proteomes" id="UP000006281">
    <property type="component" value="Chromosome"/>
</dbReference>
<dbReference type="OrthoDB" id="337830at2"/>
<feature type="binding site" evidence="4">
    <location>
        <begin position="86"/>
        <end position="87"/>
    </location>
    <ligand>
        <name>FAD</name>
        <dbReference type="ChEBI" id="CHEBI:57692"/>
    </ligand>
</feature>
<dbReference type="PANTHER" id="PTHR43563">
    <property type="entry name" value="AMINE OXIDASE"/>
    <property type="match status" value="1"/>
</dbReference>
<dbReference type="InterPro" id="IPR001613">
    <property type="entry name" value="Flavin_amine_oxidase"/>
</dbReference>
<dbReference type="InterPro" id="IPR050703">
    <property type="entry name" value="Flavin_MAO"/>
</dbReference>
<sequence length="504" mass="54156">MSSNGGSPESTASRGSLSRRSAFKAGGLAITGAAFGAGLPAPAEAAGENDVDHRRGYDTIVVGAGLAGLVAARELRRKGRSVLVLEARDRIGGRTWTDRFNGYEIERGGTWVDPLQPHVWREIARYGLAVVADAGPERVLMPTPTGFTESDPVTAYTRQGELFTPFFEGARDYFPQPYAPFTREDLITPLDRLSLRDRLDQLAHPPADEVRMTSTTGLYGAPSARGSMLQLAQWWALAGWNYTGFSGINTFRVERGTIALATAILADGKPDLKLGSPVSSVTQHSGGVKVVTRTGVTYTAAEVVMAVPVNVWKNIAFSPALPQAHRDATTQGYGVPRQKKLWLDLATPADRFIAEAPEGFPFAIMGRLNDNAPVVAFTVDTGFDVGNHAQVEAAVRTVLPDAALRGYTVTDWQADEFSLGGPAFRRPLQLTRLHRALNQPLGRVKFCGDDLALGWIGYMDGAIESGLRVAGSPTLAPSPSAVPDTRGLAVPQVDRKVYRSLFGL</sequence>
<dbReference type="InterPro" id="IPR002937">
    <property type="entry name" value="Amino_oxidase"/>
</dbReference>